<evidence type="ECO:0000313" key="2">
    <source>
        <dbReference type="EMBL" id="OQE19957.1"/>
    </source>
</evidence>
<dbReference type="PANTHER" id="PTHR10742:SF414">
    <property type="entry name" value="CONTAINING AMINE OXIDASE, PUTATIVE (AFU_ORTHOLOGUE AFUA_3G12150)-RELATED"/>
    <property type="match status" value="1"/>
</dbReference>
<dbReference type="Proteomes" id="UP000191285">
    <property type="component" value="Unassembled WGS sequence"/>
</dbReference>
<dbReference type="EMBL" id="MLKD01000014">
    <property type="protein sequence ID" value="OQE19957.1"/>
    <property type="molecule type" value="Genomic_DNA"/>
</dbReference>
<sequence length="541" mass="59846">MFKAIISNCIRRLPNQPIRSICRFCAMGSKPHIGVVGSGISGLRCADILIQNGARVTILEARNRIGGRVHQNELEGHLIDLGPNWIHGTGENPISSIAEATQTMAHDPEGKNLSISCDGKLVDEEKATKAAEFVWTTIEEAFEYSNQHGDSIPSKQSLYDFIQEKLEKTKFSEEEKKLCLDSCKLWGAYVGDSIEKQSLKFFRLEECIDGNNYFVASTYRHILQHVAARALAQADIRFNQAVLKIDTTLRNEKDSHQHGVNVTTASGETYSFDQLVVTCPLGWLKRNTEVFTPRLPNRLLQAINDISYGRLEKIFVKFPEAFWHRQSKEDTPTSNIQGEEQADNPNPVFVQFLEPTYTSHPQNIEWNQECLSLANFPSPCNHPTLLFYTYGACGTNIVNQIAGLDESSAEYKQILTDILEPFYSKLPGYDRSSPSCKPTSILATRWQLDPHAGNGSYCNFQVGLEAGDKDIEALRSGVGLGPDRGIWFAGEHTAPFVALGTTTGAYWSGERAAVQVLERVGLGSVGVGIARDDSLPSAGGK</sequence>
<protein>
    <recommendedName>
        <fullName evidence="1">Amine oxidase domain-containing protein</fullName>
    </recommendedName>
</protein>
<organism evidence="2 3">
    <name type="scientific">Penicillium steckii</name>
    <dbReference type="NCBI Taxonomy" id="303698"/>
    <lineage>
        <taxon>Eukaryota</taxon>
        <taxon>Fungi</taxon>
        <taxon>Dikarya</taxon>
        <taxon>Ascomycota</taxon>
        <taxon>Pezizomycotina</taxon>
        <taxon>Eurotiomycetes</taxon>
        <taxon>Eurotiomycetidae</taxon>
        <taxon>Eurotiales</taxon>
        <taxon>Aspergillaceae</taxon>
        <taxon>Penicillium</taxon>
    </lineage>
</organism>
<name>A0A1V6T0Z4_9EURO</name>
<dbReference type="SUPFAM" id="SSF51905">
    <property type="entry name" value="FAD/NAD(P)-binding domain"/>
    <property type="match status" value="1"/>
</dbReference>
<dbReference type="OrthoDB" id="5046242at2759"/>
<proteinExistence type="predicted"/>
<dbReference type="STRING" id="303698.A0A1V6T0Z4"/>
<dbReference type="Gene3D" id="3.90.660.10">
    <property type="match status" value="1"/>
</dbReference>
<dbReference type="AlphaFoldDB" id="A0A1V6T0Z4"/>
<dbReference type="Pfam" id="PF01593">
    <property type="entry name" value="Amino_oxidase"/>
    <property type="match status" value="1"/>
</dbReference>
<dbReference type="InterPro" id="IPR036188">
    <property type="entry name" value="FAD/NAD-bd_sf"/>
</dbReference>
<dbReference type="InterPro" id="IPR002937">
    <property type="entry name" value="Amino_oxidase"/>
</dbReference>
<dbReference type="SUPFAM" id="SSF54373">
    <property type="entry name" value="FAD-linked reductases, C-terminal domain"/>
    <property type="match status" value="1"/>
</dbReference>
<reference evidence="3" key="1">
    <citation type="journal article" date="2017" name="Nat. Microbiol.">
        <title>Global analysis of biosynthetic gene clusters reveals vast potential of secondary metabolite production in Penicillium species.</title>
        <authorList>
            <person name="Nielsen J.C."/>
            <person name="Grijseels S."/>
            <person name="Prigent S."/>
            <person name="Ji B."/>
            <person name="Dainat J."/>
            <person name="Nielsen K.F."/>
            <person name="Frisvad J.C."/>
            <person name="Workman M."/>
            <person name="Nielsen J."/>
        </authorList>
    </citation>
    <scope>NUCLEOTIDE SEQUENCE [LARGE SCALE GENOMIC DNA]</scope>
    <source>
        <strain evidence="3">IBT 24891</strain>
    </source>
</reference>
<evidence type="ECO:0000259" key="1">
    <source>
        <dbReference type="Pfam" id="PF01593"/>
    </source>
</evidence>
<feature type="domain" description="Amine oxidase" evidence="1">
    <location>
        <begin position="40"/>
        <end position="517"/>
    </location>
</feature>
<dbReference type="GO" id="GO:0016491">
    <property type="term" value="F:oxidoreductase activity"/>
    <property type="evidence" value="ECO:0007669"/>
    <property type="project" value="InterPro"/>
</dbReference>
<evidence type="ECO:0000313" key="3">
    <source>
        <dbReference type="Proteomes" id="UP000191285"/>
    </source>
</evidence>
<accession>A0A1V6T0Z4</accession>
<gene>
    <name evidence="2" type="ORF">PENSTE_c014G08708</name>
</gene>
<dbReference type="GO" id="GO:0003682">
    <property type="term" value="F:chromatin binding"/>
    <property type="evidence" value="ECO:0007669"/>
    <property type="project" value="TreeGrafter"/>
</dbReference>
<dbReference type="InterPro" id="IPR050281">
    <property type="entry name" value="Flavin_monoamine_oxidase"/>
</dbReference>
<dbReference type="PANTHER" id="PTHR10742">
    <property type="entry name" value="FLAVIN MONOAMINE OXIDASE"/>
    <property type="match status" value="1"/>
</dbReference>
<dbReference type="GO" id="GO:0050660">
    <property type="term" value="F:flavin adenine dinucleotide binding"/>
    <property type="evidence" value="ECO:0007669"/>
    <property type="project" value="TreeGrafter"/>
</dbReference>
<dbReference type="Gene3D" id="3.50.50.60">
    <property type="entry name" value="FAD/NAD(P)-binding domain"/>
    <property type="match status" value="1"/>
</dbReference>
<comment type="caution">
    <text evidence="2">The sequence shown here is derived from an EMBL/GenBank/DDBJ whole genome shotgun (WGS) entry which is preliminary data.</text>
</comment>
<dbReference type="PRINTS" id="PR00419">
    <property type="entry name" value="ADXRDTASE"/>
</dbReference>
<dbReference type="GO" id="GO:0006338">
    <property type="term" value="P:chromatin remodeling"/>
    <property type="evidence" value="ECO:0007669"/>
    <property type="project" value="TreeGrafter"/>
</dbReference>
<keyword evidence="3" id="KW-1185">Reference proteome</keyword>